<protein>
    <submittedName>
        <fullName evidence="2">Uncharacterized protein</fullName>
    </submittedName>
</protein>
<feature type="signal peptide" evidence="1">
    <location>
        <begin position="1"/>
        <end position="25"/>
    </location>
</feature>
<comment type="caution">
    <text evidence="2">The sequence shown here is derived from an EMBL/GenBank/DDBJ whole genome shotgun (WGS) entry which is preliminary data.</text>
</comment>
<name>A0A0V0RTJ1_9BILA</name>
<dbReference type="AlphaFoldDB" id="A0A0V0RTJ1"/>
<gene>
    <name evidence="2" type="ORF">T07_12420</name>
</gene>
<evidence type="ECO:0000256" key="1">
    <source>
        <dbReference type="SAM" id="SignalP"/>
    </source>
</evidence>
<dbReference type="OrthoDB" id="5916556at2759"/>
<dbReference type="EMBL" id="JYDL01000082">
    <property type="protein sequence ID" value="KRX17798.1"/>
    <property type="molecule type" value="Genomic_DNA"/>
</dbReference>
<accession>A0A0V0RTJ1</accession>
<keyword evidence="1" id="KW-0732">Signal</keyword>
<feature type="chain" id="PRO_5006868058" evidence="1">
    <location>
        <begin position="26"/>
        <end position="109"/>
    </location>
</feature>
<evidence type="ECO:0000313" key="2">
    <source>
        <dbReference type="EMBL" id="KRX17798.1"/>
    </source>
</evidence>
<evidence type="ECO:0000313" key="3">
    <source>
        <dbReference type="Proteomes" id="UP000054630"/>
    </source>
</evidence>
<keyword evidence="3" id="KW-1185">Reference proteome</keyword>
<organism evidence="2 3">
    <name type="scientific">Trichinella nelsoni</name>
    <dbReference type="NCBI Taxonomy" id="6336"/>
    <lineage>
        <taxon>Eukaryota</taxon>
        <taxon>Metazoa</taxon>
        <taxon>Ecdysozoa</taxon>
        <taxon>Nematoda</taxon>
        <taxon>Enoplea</taxon>
        <taxon>Dorylaimia</taxon>
        <taxon>Trichinellida</taxon>
        <taxon>Trichinellidae</taxon>
        <taxon>Trichinella</taxon>
    </lineage>
</organism>
<sequence>MERFSSMRAFYTSFALFFMSLPAAKQPPAHSNSKIFTEDLHPNLDGNSIIQSLEPLVCLKSCQIRPAVRAIAVLELFYAIIAASLLKSFRNCDNGTKICKLYHIFGLHV</sequence>
<reference evidence="2 3" key="1">
    <citation type="submission" date="2015-01" db="EMBL/GenBank/DDBJ databases">
        <title>Evolution of Trichinella species and genotypes.</title>
        <authorList>
            <person name="Korhonen P.K."/>
            <person name="Edoardo P."/>
            <person name="Giuseppe L.R."/>
            <person name="Gasser R.B."/>
        </authorList>
    </citation>
    <scope>NUCLEOTIDE SEQUENCE [LARGE SCALE GENOMIC DNA]</scope>
    <source>
        <strain evidence="2">ISS37</strain>
    </source>
</reference>
<proteinExistence type="predicted"/>
<dbReference type="Proteomes" id="UP000054630">
    <property type="component" value="Unassembled WGS sequence"/>
</dbReference>